<feature type="transmembrane region" description="Helical" evidence="6">
    <location>
        <begin position="54"/>
        <end position="84"/>
    </location>
</feature>
<keyword evidence="5 6" id="KW-0472">Membrane</keyword>
<feature type="transmembrane region" description="Helical" evidence="6">
    <location>
        <begin position="251"/>
        <end position="276"/>
    </location>
</feature>
<feature type="transmembrane region" description="Helical" evidence="6">
    <location>
        <begin position="282"/>
        <end position="306"/>
    </location>
</feature>
<dbReference type="Proteomes" id="UP000076998">
    <property type="component" value="Unassembled WGS sequence"/>
</dbReference>
<sequence>MTSDDTTPPLRERWEASRLRERLDQPIERATQLTRATVASFPVRVWRHFLRRNGFLLAASISYQSLFALFATLYSAFAVVGLWLGGSQAAIDGLIRVVNSYIPGFIGENGPVDPDDVAAIARDSGSLLAVTGTIALGVAVWTAIGFVTFTRRAVRDIFGLPFDARSFVLLKLGDLVAAILFGAALVLGAGLGLVAGGVLTQALRWLEVDVPSSAAELASRIGSVVVSVALNSAALTLLIRFLTGTSLPWRSIIPGATAGGAALALLQLGFGFLAAYSPTNPLLATFSVVVGLLLWLRLAGIVMLVAASWIGVAARDADIPLAPLTAEQQRAAEREALRVVAEAGVREARSALARARWWERPGARRDLRRAEDLLAQTRGTSGVGGPA</sequence>
<evidence type="ECO:0000256" key="3">
    <source>
        <dbReference type="ARBA" id="ARBA00022692"/>
    </source>
</evidence>
<feature type="transmembrane region" description="Helical" evidence="6">
    <location>
        <begin position="175"/>
        <end position="197"/>
    </location>
</feature>
<dbReference type="AlphaFoldDB" id="A0A177KBS7"/>
<keyword evidence="3 6" id="KW-0812">Transmembrane</keyword>
<evidence type="ECO:0000256" key="2">
    <source>
        <dbReference type="ARBA" id="ARBA00022475"/>
    </source>
</evidence>
<dbReference type="OrthoDB" id="3229302at2"/>
<name>A0A177KBS7_9MICO</name>
<evidence type="ECO:0000256" key="6">
    <source>
        <dbReference type="SAM" id="Phobius"/>
    </source>
</evidence>
<reference evidence="7 8" key="1">
    <citation type="submission" date="2016-02" db="EMBL/GenBank/DDBJ databases">
        <authorList>
            <person name="Wen L."/>
            <person name="He K."/>
            <person name="Yang H."/>
        </authorList>
    </citation>
    <scope>NUCLEOTIDE SEQUENCE [LARGE SCALE GENOMIC DNA]</scope>
    <source>
        <strain evidence="7 8">CD11_3</strain>
    </source>
</reference>
<proteinExistence type="predicted"/>
<dbReference type="EMBL" id="LSTV01000001">
    <property type="protein sequence ID" value="OAH50832.1"/>
    <property type="molecule type" value="Genomic_DNA"/>
</dbReference>
<evidence type="ECO:0000313" key="7">
    <source>
        <dbReference type="EMBL" id="OAH50832.1"/>
    </source>
</evidence>
<dbReference type="GO" id="GO:0005886">
    <property type="term" value="C:plasma membrane"/>
    <property type="evidence" value="ECO:0007669"/>
    <property type="project" value="UniProtKB-SubCell"/>
</dbReference>
<evidence type="ECO:0000256" key="4">
    <source>
        <dbReference type="ARBA" id="ARBA00022989"/>
    </source>
</evidence>
<comment type="caution">
    <text evidence="7">The sequence shown here is derived from an EMBL/GenBank/DDBJ whole genome shotgun (WGS) entry which is preliminary data.</text>
</comment>
<dbReference type="PANTHER" id="PTHR30213:SF1">
    <property type="entry name" value="INNER MEMBRANE PROTEIN YHJD"/>
    <property type="match status" value="1"/>
</dbReference>
<keyword evidence="4 6" id="KW-1133">Transmembrane helix</keyword>
<dbReference type="PANTHER" id="PTHR30213">
    <property type="entry name" value="INNER MEMBRANE PROTEIN YHJD"/>
    <property type="match status" value="1"/>
</dbReference>
<dbReference type="InterPro" id="IPR017039">
    <property type="entry name" value="Virul_fac_BrkB"/>
</dbReference>
<keyword evidence="2" id="KW-1003">Cell membrane</keyword>
<gene>
    <name evidence="7" type="ORF">AYL44_00645</name>
</gene>
<evidence type="ECO:0000256" key="1">
    <source>
        <dbReference type="ARBA" id="ARBA00004651"/>
    </source>
</evidence>
<dbReference type="Pfam" id="PF03631">
    <property type="entry name" value="Virul_fac_BrkB"/>
    <property type="match status" value="1"/>
</dbReference>
<accession>A0A177KBS7</accession>
<comment type="subcellular location">
    <subcellularLocation>
        <location evidence="1">Cell membrane</location>
        <topology evidence="1">Multi-pass membrane protein</topology>
    </subcellularLocation>
</comment>
<organism evidence="7 8">
    <name type="scientific">Microbacterium oleivorans</name>
    <dbReference type="NCBI Taxonomy" id="273677"/>
    <lineage>
        <taxon>Bacteria</taxon>
        <taxon>Bacillati</taxon>
        <taxon>Actinomycetota</taxon>
        <taxon>Actinomycetes</taxon>
        <taxon>Micrococcales</taxon>
        <taxon>Microbacteriaceae</taxon>
        <taxon>Microbacterium</taxon>
    </lineage>
</organism>
<feature type="transmembrane region" description="Helical" evidence="6">
    <location>
        <begin position="127"/>
        <end position="149"/>
    </location>
</feature>
<protein>
    <submittedName>
        <fullName evidence="7">Ribonuclease BN</fullName>
    </submittedName>
</protein>
<evidence type="ECO:0000256" key="5">
    <source>
        <dbReference type="ARBA" id="ARBA00023136"/>
    </source>
</evidence>
<dbReference type="RefSeq" id="WP_064001348.1">
    <property type="nucleotide sequence ID" value="NZ_LSTV01000001.1"/>
</dbReference>
<evidence type="ECO:0000313" key="8">
    <source>
        <dbReference type="Proteomes" id="UP000076998"/>
    </source>
</evidence>
<feature type="transmembrane region" description="Helical" evidence="6">
    <location>
        <begin position="217"/>
        <end position="239"/>
    </location>
</feature>